<dbReference type="RefSeq" id="WP_119478692.1">
    <property type="nucleotide sequence ID" value="NZ_QXML01000007.1"/>
</dbReference>
<dbReference type="GO" id="GO:0008374">
    <property type="term" value="F:O-acyltransferase activity"/>
    <property type="evidence" value="ECO:0007669"/>
    <property type="project" value="TreeGrafter"/>
</dbReference>
<evidence type="ECO:0000256" key="4">
    <source>
        <dbReference type="ARBA" id="ARBA00023315"/>
    </source>
</evidence>
<keyword evidence="6" id="KW-1185">Reference proteome</keyword>
<keyword evidence="3" id="KW-0677">Repeat</keyword>
<proteinExistence type="inferred from homology"/>
<protein>
    <submittedName>
        <fullName evidence="5">Sugar O-acetyltransferase</fullName>
    </submittedName>
</protein>
<dbReference type="InterPro" id="IPR001451">
    <property type="entry name" value="Hexapep"/>
</dbReference>
<dbReference type="InterPro" id="IPR051159">
    <property type="entry name" value="Hexapeptide_acetyltransf"/>
</dbReference>
<sequence>MTLAEAYARFNSGEVIPPNDPAFSVVFPIVGETLRLIGKLNASGDIGEARQILSQILDQEVHESTTVFPPFTTNFGRFTTIGKNVFINHGCSFLDLGGITIEDNVLIGPQVKLVTENHPLDPATRKGLITKPIVIKQNAWIGAGATILPGVTIGENSVVAAGAVVSKDVPDNTVVGGIPAKFLKHID</sequence>
<evidence type="ECO:0000256" key="1">
    <source>
        <dbReference type="ARBA" id="ARBA00007274"/>
    </source>
</evidence>
<dbReference type="Gene3D" id="2.160.10.10">
    <property type="entry name" value="Hexapeptide repeat proteins"/>
    <property type="match status" value="1"/>
</dbReference>
<gene>
    <name evidence="5" type="ORF">D0X99_14750</name>
</gene>
<evidence type="ECO:0000256" key="3">
    <source>
        <dbReference type="ARBA" id="ARBA00022737"/>
    </source>
</evidence>
<dbReference type="InterPro" id="IPR018357">
    <property type="entry name" value="Hexapep_transf_CS"/>
</dbReference>
<dbReference type="OrthoDB" id="9812571at2"/>
<dbReference type="PROSITE" id="PS00101">
    <property type="entry name" value="HEXAPEP_TRANSFERASES"/>
    <property type="match status" value="1"/>
</dbReference>
<name>A0A418PPZ5_9BACT</name>
<dbReference type="InterPro" id="IPR011004">
    <property type="entry name" value="Trimer_LpxA-like_sf"/>
</dbReference>
<keyword evidence="4" id="KW-0012">Acyltransferase</keyword>
<evidence type="ECO:0000313" key="5">
    <source>
        <dbReference type="EMBL" id="RIW14150.1"/>
    </source>
</evidence>
<dbReference type="Proteomes" id="UP000283522">
    <property type="component" value="Unassembled WGS sequence"/>
</dbReference>
<dbReference type="EMBL" id="QXML01000007">
    <property type="protein sequence ID" value="RIW14150.1"/>
    <property type="molecule type" value="Genomic_DNA"/>
</dbReference>
<dbReference type="SUPFAM" id="SSF51161">
    <property type="entry name" value="Trimeric LpxA-like enzymes"/>
    <property type="match status" value="1"/>
</dbReference>
<dbReference type="Pfam" id="PF00132">
    <property type="entry name" value="Hexapep"/>
    <property type="match status" value="1"/>
</dbReference>
<evidence type="ECO:0000313" key="6">
    <source>
        <dbReference type="Proteomes" id="UP000283522"/>
    </source>
</evidence>
<evidence type="ECO:0000256" key="2">
    <source>
        <dbReference type="ARBA" id="ARBA00022679"/>
    </source>
</evidence>
<dbReference type="CDD" id="cd03357">
    <property type="entry name" value="LbH_MAT_GAT"/>
    <property type="match status" value="1"/>
</dbReference>
<dbReference type="PANTHER" id="PTHR23416">
    <property type="entry name" value="SIALIC ACID SYNTHASE-RELATED"/>
    <property type="match status" value="1"/>
</dbReference>
<dbReference type="PANTHER" id="PTHR23416:SF23">
    <property type="entry name" value="ACETYLTRANSFERASE C18B11.09C-RELATED"/>
    <property type="match status" value="1"/>
</dbReference>
<reference evidence="5 6" key="1">
    <citation type="submission" date="2018-09" db="EMBL/GenBank/DDBJ databases">
        <authorList>
            <person name="Wang X."/>
            <person name="Du Z."/>
        </authorList>
    </citation>
    <scope>NUCLEOTIDE SEQUENCE [LARGE SCALE GENOMIC DNA]</scope>
    <source>
        <strain evidence="5 6">N3</strain>
    </source>
</reference>
<accession>A0A418PPZ5</accession>
<comment type="caution">
    <text evidence="5">The sequence shown here is derived from an EMBL/GenBank/DDBJ whole genome shotgun (WGS) entry which is preliminary data.</text>
</comment>
<organism evidence="5 6">
    <name type="scientific">Algoriphagus lacus</name>
    <dbReference type="NCBI Taxonomy" id="2056311"/>
    <lineage>
        <taxon>Bacteria</taxon>
        <taxon>Pseudomonadati</taxon>
        <taxon>Bacteroidota</taxon>
        <taxon>Cytophagia</taxon>
        <taxon>Cytophagales</taxon>
        <taxon>Cyclobacteriaceae</taxon>
        <taxon>Algoriphagus</taxon>
    </lineage>
</organism>
<comment type="similarity">
    <text evidence="1">Belongs to the transferase hexapeptide repeat family.</text>
</comment>
<keyword evidence="2 5" id="KW-0808">Transferase</keyword>
<dbReference type="AlphaFoldDB" id="A0A418PPZ5"/>